<dbReference type="CDD" id="cd00093">
    <property type="entry name" value="HTH_XRE"/>
    <property type="match status" value="1"/>
</dbReference>
<comment type="caution">
    <text evidence="1">The sequence shown here is derived from an EMBL/GenBank/DDBJ whole genome shotgun (WGS) entry which is preliminary data.</text>
</comment>
<evidence type="ECO:0000313" key="2">
    <source>
        <dbReference type="Proteomes" id="UP000309984"/>
    </source>
</evidence>
<dbReference type="Gene3D" id="3.30.450.180">
    <property type="match status" value="1"/>
</dbReference>
<gene>
    <name evidence="1" type="ORF">C1S79_03690</name>
</gene>
<proteinExistence type="predicted"/>
<keyword evidence="2" id="KW-1185">Reference proteome</keyword>
<evidence type="ECO:0000313" key="1">
    <source>
        <dbReference type="EMBL" id="TLH73703.1"/>
    </source>
</evidence>
<dbReference type="PANTHER" id="PTHR35010:SF4">
    <property type="entry name" value="BLL5781 PROTEIN"/>
    <property type="match status" value="1"/>
</dbReference>
<dbReference type="Gene3D" id="1.10.260.40">
    <property type="entry name" value="lambda repressor-like DNA-binding domains"/>
    <property type="match status" value="1"/>
</dbReference>
<dbReference type="PANTHER" id="PTHR35010">
    <property type="entry name" value="BLL4672 PROTEIN-RELATED"/>
    <property type="match status" value="1"/>
</dbReference>
<dbReference type="GO" id="GO:0003677">
    <property type="term" value="F:DNA binding"/>
    <property type="evidence" value="ECO:0007669"/>
    <property type="project" value="InterPro"/>
</dbReference>
<dbReference type="InterPro" id="IPR041413">
    <property type="entry name" value="MLTR_LBD"/>
</dbReference>
<dbReference type="Pfam" id="PF17765">
    <property type="entry name" value="MLTR_LBD"/>
    <property type="match status" value="1"/>
</dbReference>
<dbReference type="InterPro" id="IPR001387">
    <property type="entry name" value="Cro/C1-type_HTH"/>
</dbReference>
<name>A0A7I7ZQ90_9MYCO</name>
<accession>A0A7I7ZQ90</accession>
<dbReference type="Proteomes" id="UP000309984">
    <property type="component" value="Unassembled WGS sequence"/>
</dbReference>
<dbReference type="Pfam" id="PF13560">
    <property type="entry name" value="HTH_31"/>
    <property type="match status" value="1"/>
</dbReference>
<organism evidence="1 2">
    <name type="scientific">Mycolicibacterium phocaicum</name>
    <dbReference type="NCBI Taxonomy" id="319706"/>
    <lineage>
        <taxon>Bacteria</taxon>
        <taxon>Bacillati</taxon>
        <taxon>Actinomycetota</taxon>
        <taxon>Actinomycetes</taxon>
        <taxon>Mycobacteriales</taxon>
        <taxon>Mycobacteriaceae</taxon>
        <taxon>Mycolicibacterium</taxon>
    </lineage>
</organism>
<dbReference type="SMART" id="SM00530">
    <property type="entry name" value="HTH_XRE"/>
    <property type="match status" value="1"/>
</dbReference>
<dbReference type="RefSeq" id="WP_138247980.1">
    <property type="nucleotide sequence ID" value="NZ_AP022616.1"/>
</dbReference>
<dbReference type="SUPFAM" id="SSF47413">
    <property type="entry name" value="lambda repressor-like DNA-binding domains"/>
    <property type="match status" value="1"/>
</dbReference>
<dbReference type="InterPro" id="IPR010982">
    <property type="entry name" value="Lambda_DNA-bd_dom_sf"/>
</dbReference>
<protein>
    <submittedName>
        <fullName evidence="1">Transcriptional regulator</fullName>
    </submittedName>
</protein>
<dbReference type="PROSITE" id="PS50943">
    <property type="entry name" value="HTH_CROC1"/>
    <property type="match status" value="1"/>
</dbReference>
<dbReference type="AlphaFoldDB" id="A0A7I7ZQ90"/>
<sequence length="272" mass="29572">MTASALGDFGTTLRQWRNLRRLSQIDLAIDAGTTQRHLSFLEQGRSAPGRDIVSRLADSLKLTLRQRNALLSVAGFAPSHPESPPDAPLLEPVRKALQHVLDGHLPYPALVMNGIGELVANNSAFGLLTDEVADWLLEPAVNVLRVALHPEGMAPRIVNLDDWRRHILHALRERGSHPRIDALIAELESYGVPASGSQPAESLGFAVPLHLSSPDGDVRLIATIATFVTALDVTVSELRLEAFLPADAQTAAILARRNEDRRPAENIVAEHV</sequence>
<reference evidence="1 2" key="1">
    <citation type="submission" date="2018-01" db="EMBL/GenBank/DDBJ databases">
        <title>Comparative genomics of Mycobacterium mucogenicum and Mycobacterium neoaurum clade members emphasizing tRNA and non-coding RNA.</title>
        <authorList>
            <person name="Behra P.R.K."/>
            <person name="Pettersson B.M.F."/>
            <person name="Das S."/>
            <person name="Dasgupta S."/>
            <person name="Kirsebom L.A."/>
        </authorList>
    </citation>
    <scope>NUCLEOTIDE SEQUENCE [LARGE SCALE GENOMIC DNA]</scope>
    <source>
        <strain evidence="1 2">DSM 45104</strain>
    </source>
</reference>
<dbReference type="EMBL" id="POTM01000012">
    <property type="protein sequence ID" value="TLH73703.1"/>
    <property type="molecule type" value="Genomic_DNA"/>
</dbReference>